<evidence type="ECO:0000256" key="1">
    <source>
        <dbReference type="SAM" id="MobiDB-lite"/>
    </source>
</evidence>
<dbReference type="EMBL" id="AGUD01000227">
    <property type="protein sequence ID" value="EHN10317.1"/>
    <property type="molecule type" value="Genomic_DNA"/>
</dbReference>
<organism evidence="2 3">
    <name type="scientific">Patulibacter medicamentivorans</name>
    <dbReference type="NCBI Taxonomy" id="1097667"/>
    <lineage>
        <taxon>Bacteria</taxon>
        <taxon>Bacillati</taxon>
        <taxon>Actinomycetota</taxon>
        <taxon>Thermoleophilia</taxon>
        <taxon>Solirubrobacterales</taxon>
        <taxon>Patulibacteraceae</taxon>
        <taxon>Patulibacter</taxon>
    </lineage>
</organism>
<dbReference type="SUPFAM" id="SSF55718">
    <property type="entry name" value="SCP-like"/>
    <property type="match status" value="1"/>
</dbReference>
<accession>H0E7P3</accession>
<proteinExistence type="predicted"/>
<dbReference type="AlphaFoldDB" id="H0E7P3"/>
<keyword evidence="3" id="KW-1185">Reference proteome</keyword>
<protein>
    <recommendedName>
        <fullName evidence="4">SCP2 domain-containing protein</fullName>
    </recommendedName>
</protein>
<feature type="compositionally biased region" description="Basic and acidic residues" evidence="1">
    <location>
        <begin position="77"/>
        <end position="98"/>
    </location>
</feature>
<feature type="compositionally biased region" description="Low complexity" evidence="1">
    <location>
        <begin position="39"/>
        <end position="52"/>
    </location>
</feature>
<evidence type="ECO:0008006" key="4">
    <source>
        <dbReference type="Google" id="ProtNLM"/>
    </source>
</evidence>
<feature type="region of interest" description="Disordered" evidence="1">
    <location>
        <begin position="1"/>
        <end position="52"/>
    </location>
</feature>
<evidence type="ECO:0000313" key="3">
    <source>
        <dbReference type="Proteomes" id="UP000005143"/>
    </source>
</evidence>
<dbReference type="Proteomes" id="UP000005143">
    <property type="component" value="Unassembled WGS sequence"/>
</dbReference>
<dbReference type="OrthoDB" id="9880007at2"/>
<feature type="region of interest" description="Disordered" evidence="1">
    <location>
        <begin position="68"/>
        <end position="103"/>
    </location>
</feature>
<evidence type="ECO:0000313" key="2">
    <source>
        <dbReference type="EMBL" id="EHN10317.1"/>
    </source>
</evidence>
<name>H0E7P3_9ACTN</name>
<comment type="caution">
    <text evidence="2">The sequence shown here is derived from an EMBL/GenBank/DDBJ whole genome shotgun (WGS) entry which is preliminary data.</text>
</comment>
<gene>
    <name evidence="2" type="ORF">PAI11_28470</name>
</gene>
<sequence>MRTTESTGSRLRSLFGGRGVATATATGGDQERELWDGNAWAEPEAATAASASADQTLMAATPVATAEPAATRVPAAQDHEPEDTVHDPIGSTERREARPVAGDHAARRSWDAVVDLFEKAAGDPSVAERVGRADLVVRVRALDLDGEAILLDARGGLEVLDDGSGADVDLGLATGDLERLADGRLRMAMAIAAGRAPYSGPIRRFLWVLPVVQAMARPPVAVGSAHADDDSNEDLA</sequence>
<dbReference type="InterPro" id="IPR036527">
    <property type="entry name" value="SCP2_sterol-bd_dom_sf"/>
</dbReference>
<feature type="compositionally biased region" description="Low complexity" evidence="1">
    <location>
        <begin position="8"/>
        <end position="28"/>
    </location>
</feature>
<dbReference type="RefSeq" id="WP_007576349.1">
    <property type="nucleotide sequence ID" value="NZ_AGUD01000227.1"/>
</dbReference>
<reference evidence="2 3" key="1">
    <citation type="journal article" date="2013" name="Biodegradation">
        <title>Quantitative proteomic analysis of ibuprofen-degrading Patulibacter sp. strain I11.</title>
        <authorList>
            <person name="Almeida B."/>
            <person name="Kjeldal H."/>
            <person name="Lolas I."/>
            <person name="Knudsen A.D."/>
            <person name="Carvalho G."/>
            <person name="Nielsen K.L."/>
            <person name="Barreto Crespo M.T."/>
            <person name="Stensballe A."/>
            <person name="Nielsen J.L."/>
        </authorList>
    </citation>
    <scope>NUCLEOTIDE SEQUENCE [LARGE SCALE GENOMIC DNA]</scope>
    <source>
        <strain evidence="2 3">I11</strain>
    </source>
</reference>